<evidence type="ECO:0000313" key="8">
    <source>
        <dbReference type="Proteomes" id="UP000612893"/>
    </source>
</evidence>
<keyword evidence="3" id="KW-0479">Metal-binding</keyword>
<dbReference type="InterPro" id="IPR002397">
    <property type="entry name" value="Cyt_P450_B"/>
</dbReference>
<keyword evidence="4" id="KW-0560">Oxidoreductase</keyword>
<dbReference type="RefSeq" id="WP_338198398.1">
    <property type="nucleotide sequence ID" value="NZ_JAEKNR010000010.1"/>
</dbReference>
<keyword evidence="6" id="KW-0503">Monooxygenase</keyword>
<dbReference type="GO" id="GO:0046872">
    <property type="term" value="F:metal ion binding"/>
    <property type="evidence" value="ECO:0007669"/>
    <property type="project" value="UniProtKB-KW"/>
</dbReference>
<dbReference type="PANTHER" id="PTHR46696:SF1">
    <property type="entry name" value="CYTOCHROME P450 YJIB-RELATED"/>
    <property type="match status" value="1"/>
</dbReference>
<comment type="caution">
    <text evidence="7">The sequence shown here is derived from an EMBL/GenBank/DDBJ whole genome shotgun (WGS) entry which is preliminary data.</text>
</comment>
<reference evidence="7" key="1">
    <citation type="submission" date="2020-10" db="EMBL/GenBank/DDBJ databases">
        <title>Ca. Dormibacterota MAGs.</title>
        <authorList>
            <person name="Montgomery K."/>
        </authorList>
    </citation>
    <scope>NUCLEOTIDE SEQUENCE [LARGE SCALE GENOMIC DNA]</scope>
    <source>
        <strain evidence="7">SC8812_S17_10</strain>
    </source>
</reference>
<evidence type="ECO:0000256" key="5">
    <source>
        <dbReference type="ARBA" id="ARBA00023004"/>
    </source>
</evidence>
<organism evidence="7 8">
    <name type="scientific">Candidatus Nephthysia bennettiae</name>
    <dbReference type="NCBI Taxonomy" id="3127016"/>
    <lineage>
        <taxon>Bacteria</taxon>
        <taxon>Bacillati</taxon>
        <taxon>Candidatus Dormiibacterota</taxon>
        <taxon>Candidatus Dormibacteria</taxon>
        <taxon>Candidatus Dormibacterales</taxon>
        <taxon>Candidatus Dormibacteraceae</taxon>
        <taxon>Candidatus Nephthysia</taxon>
    </lineage>
</organism>
<dbReference type="InterPro" id="IPR036396">
    <property type="entry name" value="Cyt_P450_sf"/>
</dbReference>
<dbReference type="Gene3D" id="1.10.630.10">
    <property type="entry name" value="Cytochrome P450"/>
    <property type="match status" value="1"/>
</dbReference>
<accession>A0A934N7J4</accession>
<dbReference type="CDD" id="cd20625">
    <property type="entry name" value="CYP164-like"/>
    <property type="match status" value="1"/>
</dbReference>
<dbReference type="GO" id="GO:0004497">
    <property type="term" value="F:monooxygenase activity"/>
    <property type="evidence" value="ECO:0007669"/>
    <property type="project" value="UniProtKB-KW"/>
</dbReference>
<keyword evidence="5" id="KW-0408">Iron</keyword>
<dbReference type="EMBL" id="JAEKNR010000010">
    <property type="protein sequence ID" value="MBJ7596569.1"/>
    <property type="molecule type" value="Genomic_DNA"/>
</dbReference>
<comment type="similarity">
    <text evidence="1">Belongs to the cytochrome P450 family.</text>
</comment>
<evidence type="ECO:0000256" key="6">
    <source>
        <dbReference type="ARBA" id="ARBA00023033"/>
    </source>
</evidence>
<dbReference type="PRINTS" id="PR00359">
    <property type="entry name" value="BP450"/>
</dbReference>
<sequence length="416" mass="46949">MATHATARRPDPTLSLYHLLDPEVLADPYPLYHRLRREAPVHWDPYLHAWVVTRYTDVLNVFQHFSAARTPTPEQLRDMDMGELGPISRVMVRQMLFMDPPDHTRVRTLAARAFTPRRVEVLRGHIQDITNRLLDDIERRGRAGGRRRMDVIADLGAPLPAIVTTEMLGVPSDDWEKLKAWSTDFAEMLGNFQHNPGRITRVLQSVEEMTAYFREAVRQQAETPTEGLVNALAHAEVDGDRFSEDEVVANLIVTMVGGLETTTNLIGNGLLSLLRNPLELERLRSDPALIPSAVEELLRYESPSQHTARLAPDDVEIGGRLIRKRQAVIAVMGAANRDPSRFPEPDRLDLGRQDNRHVAFGWAGHFCFGAPLARIEGQIAFGALLRRLPDLRLEPEPLVWRENLGLRGLKALPVSF</sequence>
<dbReference type="Pfam" id="PF00067">
    <property type="entry name" value="p450"/>
    <property type="match status" value="1"/>
</dbReference>
<keyword evidence="8" id="KW-1185">Reference proteome</keyword>
<dbReference type="AlphaFoldDB" id="A0A934N7J4"/>
<evidence type="ECO:0000256" key="1">
    <source>
        <dbReference type="ARBA" id="ARBA00010617"/>
    </source>
</evidence>
<keyword evidence="2" id="KW-0349">Heme</keyword>
<proteinExistence type="inferred from homology"/>
<evidence type="ECO:0000256" key="2">
    <source>
        <dbReference type="ARBA" id="ARBA00022617"/>
    </source>
</evidence>
<dbReference type="InterPro" id="IPR001128">
    <property type="entry name" value="Cyt_P450"/>
</dbReference>
<evidence type="ECO:0000313" key="7">
    <source>
        <dbReference type="EMBL" id="MBJ7596569.1"/>
    </source>
</evidence>
<dbReference type="PANTHER" id="PTHR46696">
    <property type="entry name" value="P450, PUTATIVE (EUROFUNG)-RELATED"/>
    <property type="match status" value="1"/>
</dbReference>
<evidence type="ECO:0000256" key="4">
    <source>
        <dbReference type="ARBA" id="ARBA00023002"/>
    </source>
</evidence>
<dbReference type="FunFam" id="1.10.630.10:FF:000018">
    <property type="entry name" value="Cytochrome P450 monooxygenase"/>
    <property type="match status" value="1"/>
</dbReference>
<gene>
    <name evidence="7" type="ORF">JF922_00575</name>
</gene>
<evidence type="ECO:0000256" key="3">
    <source>
        <dbReference type="ARBA" id="ARBA00022723"/>
    </source>
</evidence>
<protein>
    <submittedName>
        <fullName evidence="7">Cytochrome P450</fullName>
    </submittedName>
</protein>
<dbReference type="SUPFAM" id="SSF48264">
    <property type="entry name" value="Cytochrome P450"/>
    <property type="match status" value="1"/>
</dbReference>
<name>A0A934N7J4_9BACT</name>
<dbReference type="Proteomes" id="UP000612893">
    <property type="component" value="Unassembled WGS sequence"/>
</dbReference>